<feature type="non-terminal residue" evidence="1">
    <location>
        <position position="31"/>
    </location>
</feature>
<dbReference type="EMBL" id="BARV01006297">
    <property type="protein sequence ID" value="GAI10880.1"/>
    <property type="molecule type" value="Genomic_DNA"/>
</dbReference>
<gene>
    <name evidence="1" type="ORF">S06H3_12892</name>
</gene>
<comment type="caution">
    <text evidence="1">The sequence shown here is derived from an EMBL/GenBank/DDBJ whole genome shotgun (WGS) entry which is preliminary data.</text>
</comment>
<dbReference type="AlphaFoldDB" id="X1M848"/>
<proteinExistence type="predicted"/>
<reference evidence="1" key="1">
    <citation type="journal article" date="2014" name="Front. Microbiol.">
        <title>High frequency of phylogenetically diverse reductive dehalogenase-homologous genes in deep subseafloor sedimentary metagenomes.</title>
        <authorList>
            <person name="Kawai M."/>
            <person name="Futagami T."/>
            <person name="Toyoda A."/>
            <person name="Takaki Y."/>
            <person name="Nishi S."/>
            <person name="Hori S."/>
            <person name="Arai W."/>
            <person name="Tsubouchi T."/>
            <person name="Morono Y."/>
            <person name="Uchiyama I."/>
            <person name="Ito T."/>
            <person name="Fujiyama A."/>
            <person name="Inagaki F."/>
            <person name="Takami H."/>
        </authorList>
    </citation>
    <scope>NUCLEOTIDE SEQUENCE</scope>
    <source>
        <strain evidence="1">Expedition CK06-06</strain>
    </source>
</reference>
<organism evidence="1">
    <name type="scientific">marine sediment metagenome</name>
    <dbReference type="NCBI Taxonomy" id="412755"/>
    <lineage>
        <taxon>unclassified sequences</taxon>
        <taxon>metagenomes</taxon>
        <taxon>ecological metagenomes</taxon>
    </lineage>
</organism>
<sequence length="31" mass="3260">MNAAAGWAKSAGNVRVQVTEPVLELKAGDYI</sequence>
<evidence type="ECO:0000313" key="1">
    <source>
        <dbReference type="EMBL" id="GAI10880.1"/>
    </source>
</evidence>
<name>X1M848_9ZZZZ</name>
<protein>
    <submittedName>
        <fullName evidence="1">Uncharacterized protein</fullName>
    </submittedName>
</protein>
<accession>X1M848</accession>